<organism evidence="1 2">
    <name type="scientific">Brevibacterium pityocampae</name>
    <dbReference type="NCBI Taxonomy" id="506594"/>
    <lineage>
        <taxon>Bacteria</taxon>
        <taxon>Bacillati</taxon>
        <taxon>Actinomycetota</taxon>
        <taxon>Actinomycetes</taxon>
        <taxon>Micrococcales</taxon>
        <taxon>Brevibacteriaceae</taxon>
        <taxon>Brevibacterium</taxon>
    </lineage>
</organism>
<dbReference type="Proteomes" id="UP001500642">
    <property type="component" value="Unassembled WGS sequence"/>
</dbReference>
<evidence type="ECO:0008006" key="3">
    <source>
        <dbReference type="Google" id="ProtNLM"/>
    </source>
</evidence>
<evidence type="ECO:0000313" key="2">
    <source>
        <dbReference type="Proteomes" id="UP001500642"/>
    </source>
</evidence>
<proteinExistence type="predicted"/>
<gene>
    <name evidence="1" type="ORF">GCM10023167_24860</name>
</gene>
<keyword evidence="2" id="KW-1185">Reference proteome</keyword>
<name>A0ABP8JS12_9MICO</name>
<comment type="caution">
    <text evidence="1">The sequence shown here is derived from an EMBL/GenBank/DDBJ whole genome shotgun (WGS) entry which is preliminary data.</text>
</comment>
<protein>
    <recommendedName>
        <fullName evidence="3">DoxX family protein</fullName>
    </recommendedName>
</protein>
<dbReference type="RefSeq" id="WP_137319984.1">
    <property type="nucleotide sequence ID" value="NZ_BAABGL010000034.1"/>
</dbReference>
<evidence type="ECO:0000313" key="1">
    <source>
        <dbReference type="EMBL" id="GAA4394921.1"/>
    </source>
</evidence>
<dbReference type="EMBL" id="BAABGL010000034">
    <property type="protein sequence ID" value="GAA4394921.1"/>
    <property type="molecule type" value="Genomic_DNA"/>
</dbReference>
<accession>A0ABP8JS12</accession>
<reference evidence="2" key="1">
    <citation type="journal article" date="2019" name="Int. J. Syst. Evol. Microbiol.">
        <title>The Global Catalogue of Microorganisms (GCM) 10K type strain sequencing project: providing services to taxonomists for standard genome sequencing and annotation.</title>
        <authorList>
            <consortium name="The Broad Institute Genomics Platform"/>
            <consortium name="The Broad Institute Genome Sequencing Center for Infectious Disease"/>
            <person name="Wu L."/>
            <person name="Ma J."/>
        </authorList>
    </citation>
    <scope>NUCLEOTIDE SEQUENCE [LARGE SCALE GENOMIC DNA]</scope>
    <source>
        <strain evidence="2">JCM 17808</strain>
    </source>
</reference>
<sequence>MGFSIATTALRAIPGAFILNSGVGKLGMPREMAEGLQGMAASGVPKLGELTPEQFAKFVSYGEIAVGAALLAPMVPKRIAGAALGTFAAGMLAMYFRNPAMTEEDGVRPSQDGTALAKDAWLAAIAIALIFGRK</sequence>